<dbReference type="RefSeq" id="WP_232184118.1">
    <property type="nucleotide sequence ID" value="NZ_JAIOAP010000002.1"/>
</dbReference>
<proteinExistence type="inferred from homology"/>
<evidence type="ECO:0000256" key="1">
    <source>
        <dbReference type="ARBA" id="ARBA00007164"/>
    </source>
</evidence>
<keyword evidence="4" id="KW-0133">Cell shape</keyword>
<name>A0ABV1KSE0_9BACL</name>
<dbReference type="PRINTS" id="PR00725">
    <property type="entry name" value="DADACBPTASE1"/>
</dbReference>
<evidence type="ECO:0000313" key="10">
    <source>
        <dbReference type="Proteomes" id="UP001493487"/>
    </source>
</evidence>
<keyword evidence="2" id="KW-0732">Signal</keyword>
<dbReference type="InterPro" id="IPR001967">
    <property type="entry name" value="Peptidase_S11_N"/>
</dbReference>
<protein>
    <submittedName>
        <fullName evidence="9">D-alanyl-D-alanine carboxypeptidase family protein</fullName>
        <ecNumber evidence="9">3.4.-.-</ecNumber>
    </submittedName>
</protein>
<evidence type="ECO:0000256" key="7">
    <source>
        <dbReference type="RuleBase" id="RU004016"/>
    </source>
</evidence>
<organism evidence="9 10">
    <name type="scientific">Cohnella silvisoli</name>
    <dbReference type="NCBI Taxonomy" id="2873699"/>
    <lineage>
        <taxon>Bacteria</taxon>
        <taxon>Bacillati</taxon>
        <taxon>Bacillota</taxon>
        <taxon>Bacilli</taxon>
        <taxon>Bacillales</taxon>
        <taxon>Paenibacillaceae</taxon>
        <taxon>Cohnella</taxon>
    </lineage>
</organism>
<comment type="caution">
    <text evidence="9">The sequence shown here is derived from an EMBL/GenBank/DDBJ whole genome shotgun (WGS) entry which is preliminary data.</text>
</comment>
<dbReference type="InterPro" id="IPR018044">
    <property type="entry name" value="Peptidase_S11"/>
</dbReference>
<dbReference type="Pfam" id="PF00768">
    <property type="entry name" value="Peptidase_S11"/>
    <property type="match status" value="1"/>
</dbReference>
<evidence type="ECO:0000256" key="4">
    <source>
        <dbReference type="ARBA" id="ARBA00022960"/>
    </source>
</evidence>
<dbReference type="EC" id="3.4.-.-" evidence="9"/>
<dbReference type="SUPFAM" id="SSF56601">
    <property type="entry name" value="beta-lactamase/transpeptidase-like"/>
    <property type="match status" value="1"/>
</dbReference>
<evidence type="ECO:0000256" key="3">
    <source>
        <dbReference type="ARBA" id="ARBA00022801"/>
    </source>
</evidence>
<dbReference type="Proteomes" id="UP001493487">
    <property type="component" value="Unassembled WGS sequence"/>
</dbReference>
<keyword evidence="5" id="KW-0573">Peptidoglycan synthesis</keyword>
<keyword evidence="9" id="KW-0121">Carboxypeptidase</keyword>
<evidence type="ECO:0000256" key="2">
    <source>
        <dbReference type="ARBA" id="ARBA00022729"/>
    </source>
</evidence>
<evidence type="ECO:0000259" key="8">
    <source>
        <dbReference type="Pfam" id="PF00768"/>
    </source>
</evidence>
<gene>
    <name evidence="9" type="ORF">QJS35_11420</name>
</gene>
<keyword evidence="6" id="KW-0961">Cell wall biogenesis/degradation</keyword>
<dbReference type="Gene3D" id="3.40.710.10">
    <property type="entry name" value="DD-peptidase/beta-lactamase superfamily"/>
    <property type="match status" value="1"/>
</dbReference>
<keyword evidence="10" id="KW-1185">Reference proteome</keyword>
<feature type="domain" description="Peptidase S11 D-alanyl-D-alanine carboxypeptidase A N-terminal" evidence="8">
    <location>
        <begin position="46"/>
        <end position="270"/>
    </location>
</feature>
<keyword evidence="3 9" id="KW-0378">Hydrolase</keyword>
<keyword evidence="9" id="KW-0645">Protease</keyword>
<dbReference type="GO" id="GO:0004180">
    <property type="term" value="F:carboxypeptidase activity"/>
    <property type="evidence" value="ECO:0007669"/>
    <property type="project" value="UniProtKB-KW"/>
</dbReference>
<dbReference type="PANTHER" id="PTHR21581">
    <property type="entry name" value="D-ALANYL-D-ALANINE CARBOXYPEPTIDASE"/>
    <property type="match status" value="1"/>
</dbReference>
<reference evidence="9 10" key="1">
    <citation type="journal article" date="2023" name="Genome Announc.">
        <title>Pan-Genome Analyses of the Genus Cohnella and Proposal of the Novel Species Cohnella silvisoli sp. nov., Isolated from Forest Soil.</title>
        <authorList>
            <person name="Wang C."/>
            <person name="Mao L."/>
            <person name="Bao G."/>
            <person name="Zhu H."/>
        </authorList>
    </citation>
    <scope>NUCLEOTIDE SEQUENCE [LARGE SCALE GENOMIC DNA]</scope>
    <source>
        <strain evidence="9 10">NL03-T5-1</strain>
    </source>
</reference>
<evidence type="ECO:0000256" key="5">
    <source>
        <dbReference type="ARBA" id="ARBA00022984"/>
    </source>
</evidence>
<sequence length="396" mass="43381">MFTMINNRYSRLLWVGLIVIPFLLLSIHGDAFASKAPATGDLKYPKPPGNHARSAALVDVISGRILFSQRGNEPMKIASLTKIMTAIVAIEHGDLDSKVKVSVRAAGKEGSSLYLKAGQQITLRNVLYGLMLRSGNDAAMAIAEHVGGSVEGFAYLMNKKADEIGLTHSHFMNPHGLDQEGHYSTANDLAKLTAYALHNPEFKAIVKTRVKSAPNPNDNWDYKWVNKNKMLTMYDGADGVKTGYTKQALRCLVSSATRNGQQLVAVTLNDGDDWLDHRKLLDFGFANFPLTTVTKTGDPIAGFPYQVASDFAYPLIEGEREHLEVRLAPLRAGTVEYKLGYRGQLKFVLNNQLIGTVPFIDNKQTDEPSSTRVSSHRSFVASIGTALKALFLQGGL</sequence>
<dbReference type="InterPro" id="IPR012338">
    <property type="entry name" value="Beta-lactam/transpept-like"/>
</dbReference>
<comment type="similarity">
    <text evidence="1 7">Belongs to the peptidase S11 family.</text>
</comment>
<evidence type="ECO:0000313" key="9">
    <source>
        <dbReference type="EMBL" id="MEQ4483004.1"/>
    </source>
</evidence>
<evidence type="ECO:0000256" key="6">
    <source>
        <dbReference type="ARBA" id="ARBA00023316"/>
    </source>
</evidence>
<accession>A0ABV1KSE0</accession>
<dbReference type="PANTHER" id="PTHR21581:SF33">
    <property type="entry name" value="D-ALANYL-D-ALANINE CARBOXYPEPTIDASE DACB"/>
    <property type="match status" value="1"/>
</dbReference>
<dbReference type="EMBL" id="JASKHM010000006">
    <property type="protein sequence ID" value="MEQ4483004.1"/>
    <property type="molecule type" value="Genomic_DNA"/>
</dbReference>